<reference evidence="3" key="2">
    <citation type="submission" date="2025-08" db="UniProtKB">
        <authorList>
            <consortium name="Ensembl"/>
        </authorList>
    </citation>
    <scope>IDENTIFICATION</scope>
</reference>
<evidence type="ECO:0000313" key="3">
    <source>
        <dbReference type="Ensembl" id="ENSCUSP00005004239.1"/>
    </source>
</evidence>
<sequence length="115" mass="13002">VPCPTPCSFPFLISSACPGRSALYIHQQSCLAKGKKEERCSKQTENSNSGKQTKSNFNSLETKGMLSFYNGISHWIQTAPFTALVINTFFIASVMLLHIWTKCDQPWLYTLKIFF</sequence>
<name>A0A8C3TW29_CATUS</name>
<keyword evidence="2" id="KW-1133">Transmembrane helix</keyword>
<dbReference type="Proteomes" id="UP000694563">
    <property type="component" value="Chromosome 9"/>
</dbReference>
<feature type="region of interest" description="Disordered" evidence="1">
    <location>
        <begin position="35"/>
        <end position="57"/>
    </location>
</feature>
<feature type="transmembrane region" description="Helical" evidence="2">
    <location>
        <begin position="81"/>
        <end position="100"/>
    </location>
</feature>
<reference evidence="3" key="3">
    <citation type="submission" date="2025-09" db="UniProtKB">
        <authorList>
            <consortium name="Ensembl"/>
        </authorList>
    </citation>
    <scope>IDENTIFICATION</scope>
</reference>
<keyword evidence="2" id="KW-0812">Transmembrane</keyword>
<evidence type="ECO:0000256" key="2">
    <source>
        <dbReference type="SAM" id="Phobius"/>
    </source>
</evidence>
<proteinExistence type="predicted"/>
<accession>A0A8C3TW29</accession>
<reference evidence="3" key="1">
    <citation type="submission" date="2020-10" db="EMBL/GenBank/DDBJ databases">
        <title>Catharus ustulatus (Swainson's thrush) genome, bCatUst1, primary haplotype v2.</title>
        <authorList>
            <person name="Delmore K."/>
            <person name="Vafadar M."/>
            <person name="Formenti G."/>
            <person name="Chow W."/>
            <person name="Pelan S."/>
            <person name="Howe K."/>
            <person name="Rhie A."/>
            <person name="Mountcastle J."/>
            <person name="Haase B."/>
            <person name="Fedrigo O."/>
            <person name="Jarvis E.D."/>
        </authorList>
    </citation>
    <scope>NUCLEOTIDE SEQUENCE [LARGE SCALE GENOMIC DNA]</scope>
</reference>
<protein>
    <submittedName>
        <fullName evidence="3">Uncharacterized protein</fullName>
    </submittedName>
</protein>
<dbReference type="Ensembl" id="ENSCUST00005004427.1">
    <property type="protein sequence ID" value="ENSCUSP00005004239.1"/>
    <property type="gene ID" value="ENSCUSG00005002765.1"/>
</dbReference>
<organism evidence="3 4">
    <name type="scientific">Catharus ustulatus</name>
    <name type="common">Russet-backed thrush</name>
    <name type="synonym">Hylocichla ustulatus</name>
    <dbReference type="NCBI Taxonomy" id="91951"/>
    <lineage>
        <taxon>Eukaryota</taxon>
        <taxon>Metazoa</taxon>
        <taxon>Chordata</taxon>
        <taxon>Craniata</taxon>
        <taxon>Vertebrata</taxon>
        <taxon>Euteleostomi</taxon>
        <taxon>Archelosauria</taxon>
        <taxon>Archosauria</taxon>
        <taxon>Dinosauria</taxon>
        <taxon>Saurischia</taxon>
        <taxon>Theropoda</taxon>
        <taxon>Coelurosauria</taxon>
        <taxon>Aves</taxon>
        <taxon>Neognathae</taxon>
        <taxon>Neoaves</taxon>
        <taxon>Telluraves</taxon>
        <taxon>Australaves</taxon>
        <taxon>Passeriformes</taxon>
        <taxon>Turdidae</taxon>
        <taxon>Catharus</taxon>
    </lineage>
</organism>
<evidence type="ECO:0000256" key="1">
    <source>
        <dbReference type="SAM" id="MobiDB-lite"/>
    </source>
</evidence>
<feature type="compositionally biased region" description="Polar residues" evidence="1">
    <location>
        <begin position="43"/>
        <end position="57"/>
    </location>
</feature>
<keyword evidence="4" id="KW-1185">Reference proteome</keyword>
<dbReference type="AlphaFoldDB" id="A0A8C3TW29"/>
<keyword evidence="2" id="KW-0472">Membrane</keyword>
<evidence type="ECO:0000313" key="4">
    <source>
        <dbReference type="Proteomes" id="UP000694563"/>
    </source>
</evidence>